<comment type="caution">
    <text evidence="2">The sequence shown here is derived from an EMBL/GenBank/DDBJ whole genome shotgun (WGS) entry which is preliminary data.</text>
</comment>
<evidence type="ECO:0000313" key="2">
    <source>
        <dbReference type="EMBL" id="OAF65173.1"/>
    </source>
</evidence>
<sequence>MILKVICREDADLLTVETSLEFLLNKLRIVNNPLALKLYQSLVHRYNMRRNVETMTLASRTFVFPTKQVLNKYDEQVYSRLFPGHNERSTTELSKETENEGNLRQDTNIASISDTNNELMREYTKAIKKLNEETKIDTSEFEISK</sequence>
<protein>
    <submittedName>
        <fullName evidence="2">Uncharacterized protein</fullName>
    </submittedName>
</protein>
<feature type="compositionally biased region" description="Basic and acidic residues" evidence="1">
    <location>
        <begin position="85"/>
        <end position="103"/>
    </location>
</feature>
<organism evidence="2 3">
    <name type="scientific">Intoshia linei</name>
    <dbReference type="NCBI Taxonomy" id="1819745"/>
    <lineage>
        <taxon>Eukaryota</taxon>
        <taxon>Metazoa</taxon>
        <taxon>Spiralia</taxon>
        <taxon>Lophotrochozoa</taxon>
        <taxon>Mesozoa</taxon>
        <taxon>Orthonectida</taxon>
        <taxon>Rhopaluridae</taxon>
        <taxon>Intoshia</taxon>
    </lineage>
</organism>
<dbReference type="AlphaFoldDB" id="A0A177AUW1"/>
<gene>
    <name evidence="2" type="ORF">A3Q56_06879</name>
</gene>
<dbReference type="Proteomes" id="UP000078046">
    <property type="component" value="Unassembled WGS sequence"/>
</dbReference>
<keyword evidence="3" id="KW-1185">Reference proteome</keyword>
<reference evidence="2 3" key="1">
    <citation type="submission" date="2016-04" db="EMBL/GenBank/DDBJ databases">
        <title>The genome of Intoshia linei affirms orthonectids as highly simplified spiralians.</title>
        <authorList>
            <person name="Mikhailov K.V."/>
            <person name="Slusarev G.S."/>
            <person name="Nikitin M.A."/>
            <person name="Logacheva M.D."/>
            <person name="Penin A."/>
            <person name="Aleoshin V."/>
            <person name="Panchin Y.V."/>
        </authorList>
    </citation>
    <scope>NUCLEOTIDE SEQUENCE [LARGE SCALE GENOMIC DNA]</scope>
    <source>
        <strain evidence="2">Intl2013</strain>
        <tissue evidence="2">Whole animal</tissue>
    </source>
</reference>
<dbReference type="EMBL" id="LWCA01001412">
    <property type="protein sequence ID" value="OAF65173.1"/>
    <property type="molecule type" value="Genomic_DNA"/>
</dbReference>
<evidence type="ECO:0000313" key="3">
    <source>
        <dbReference type="Proteomes" id="UP000078046"/>
    </source>
</evidence>
<evidence type="ECO:0000256" key="1">
    <source>
        <dbReference type="SAM" id="MobiDB-lite"/>
    </source>
</evidence>
<name>A0A177AUW1_9BILA</name>
<accession>A0A177AUW1</accession>
<feature type="region of interest" description="Disordered" evidence="1">
    <location>
        <begin position="84"/>
        <end position="107"/>
    </location>
</feature>
<proteinExistence type="predicted"/>
<dbReference type="OrthoDB" id="7881929at2759"/>